<keyword evidence="5" id="KW-0479">Metal-binding</keyword>
<evidence type="ECO:0000256" key="1">
    <source>
        <dbReference type="ARBA" id="ARBA00010638"/>
    </source>
</evidence>
<dbReference type="NCBIfam" id="TIGR02727">
    <property type="entry name" value="MTHFS_bact"/>
    <property type="match status" value="1"/>
</dbReference>
<dbReference type="PIRSF" id="PIRSF006806">
    <property type="entry name" value="FTHF_cligase"/>
    <property type="match status" value="1"/>
</dbReference>
<dbReference type="PANTHER" id="PTHR23407">
    <property type="entry name" value="ATPASE INHIBITOR/5-FORMYLTETRAHYDROFOLATE CYCLO-LIGASE"/>
    <property type="match status" value="1"/>
</dbReference>
<name>A0A8H9G0P4_9SPHI</name>
<dbReference type="Proteomes" id="UP000614460">
    <property type="component" value="Unassembled WGS sequence"/>
</dbReference>
<gene>
    <name evidence="6" type="primary">ygfA</name>
    <name evidence="6" type="ORF">GCM10011516_23860</name>
</gene>
<evidence type="ECO:0000256" key="4">
    <source>
        <dbReference type="PIRSR" id="PIRSR006806-1"/>
    </source>
</evidence>
<dbReference type="GO" id="GO:0005524">
    <property type="term" value="F:ATP binding"/>
    <property type="evidence" value="ECO:0007669"/>
    <property type="project" value="UniProtKB-KW"/>
</dbReference>
<evidence type="ECO:0000256" key="2">
    <source>
        <dbReference type="ARBA" id="ARBA00022741"/>
    </source>
</evidence>
<keyword evidence="2 4" id="KW-0547">Nucleotide-binding</keyword>
<dbReference type="GO" id="GO:0009396">
    <property type="term" value="P:folic acid-containing compound biosynthetic process"/>
    <property type="evidence" value="ECO:0007669"/>
    <property type="project" value="TreeGrafter"/>
</dbReference>
<reference evidence="6" key="2">
    <citation type="submission" date="2020-09" db="EMBL/GenBank/DDBJ databases">
        <authorList>
            <person name="Sun Q."/>
            <person name="Zhou Y."/>
        </authorList>
    </citation>
    <scope>NUCLEOTIDE SEQUENCE</scope>
    <source>
        <strain evidence="6">CGMCC 1.15966</strain>
    </source>
</reference>
<dbReference type="GO" id="GO:0035999">
    <property type="term" value="P:tetrahydrofolate interconversion"/>
    <property type="evidence" value="ECO:0007669"/>
    <property type="project" value="TreeGrafter"/>
</dbReference>
<keyword evidence="5" id="KW-0460">Magnesium</keyword>
<dbReference type="Gene3D" id="3.40.50.10420">
    <property type="entry name" value="NagB/RpiA/CoA transferase-like"/>
    <property type="match status" value="1"/>
</dbReference>
<dbReference type="InterPro" id="IPR024185">
    <property type="entry name" value="FTHF_cligase-like_sf"/>
</dbReference>
<evidence type="ECO:0000313" key="6">
    <source>
        <dbReference type="EMBL" id="GGE25422.1"/>
    </source>
</evidence>
<dbReference type="PANTHER" id="PTHR23407:SF1">
    <property type="entry name" value="5-FORMYLTETRAHYDROFOLATE CYCLO-LIGASE"/>
    <property type="match status" value="1"/>
</dbReference>
<dbReference type="AlphaFoldDB" id="A0A8H9G0P4"/>
<dbReference type="InterPro" id="IPR037171">
    <property type="entry name" value="NagB/RpiA_transferase-like"/>
</dbReference>
<comment type="caution">
    <text evidence="6">The sequence shown here is derived from an EMBL/GenBank/DDBJ whole genome shotgun (WGS) entry which is preliminary data.</text>
</comment>
<evidence type="ECO:0000256" key="3">
    <source>
        <dbReference type="ARBA" id="ARBA00022840"/>
    </source>
</evidence>
<proteinExistence type="inferred from homology"/>
<dbReference type="RefSeq" id="WP_094280585.1">
    <property type="nucleotide sequence ID" value="NZ_BMKM01000005.1"/>
</dbReference>
<sequence length="189" mass="22078">MNKTTLRTLYKQKRNDLDLEEVISLDKLIFEELIRYDWSSIQFLHCYLAIAKFKEYDTLKFIHWIWAKHPHIKIVISRSDFETHELKHFIFDKETELACNAWGIPEPANALEVDVEAIDAVLTPLLVLDKSGNRVGYGKGFYDRFFASCKSTVMKAGISYFQPVDKIDDISEWDVPIDMVFTPGKTFYL</sequence>
<dbReference type="EC" id="6.3.3.2" evidence="5"/>
<feature type="binding site" evidence="4">
    <location>
        <begin position="134"/>
        <end position="142"/>
    </location>
    <ligand>
        <name>ATP</name>
        <dbReference type="ChEBI" id="CHEBI:30616"/>
    </ligand>
</feature>
<dbReference type="GO" id="GO:0030272">
    <property type="term" value="F:5-formyltetrahydrofolate cyclo-ligase activity"/>
    <property type="evidence" value="ECO:0007669"/>
    <property type="project" value="UniProtKB-EC"/>
</dbReference>
<evidence type="ECO:0000313" key="7">
    <source>
        <dbReference type="Proteomes" id="UP000614460"/>
    </source>
</evidence>
<comment type="similarity">
    <text evidence="1 5">Belongs to the 5-formyltetrahydrofolate cyclo-ligase family.</text>
</comment>
<protein>
    <recommendedName>
        <fullName evidence="5">5-formyltetrahydrofolate cyclo-ligase</fullName>
        <ecNumber evidence="5">6.3.3.2</ecNumber>
    </recommendedName>
</protein>
<comment type="catalytic activity">
    <reaction evidence="5">
        <text>(6S)-5-formyl-5,6,7,8-tetrahydrofolate + ATP = (6R)-5,10-methenyltetrahydrofolate + ADP + phosphate</text>
        <dbReference type="Rhea" id="RHEA:10488"/>
        <dbReference type="ChEBI" id="CHEBI:30616"/>
        <dbReference type="ChEBI" id="CHEBI:43474"/>
        <dbReference type="ChEBI" id="CHEBI:57455"/>
        <dbReference type="ChEBI" id="CHEBI:57457"/>
        <dbReference type="ChEBI" id="CHEBI:456216"/>
        <dbReference type="EC" id="6.3.3.2"/>
    </reaction>
</comment>
<organism evidence="6 7">
    <name type="scientific">Sphingobacterium cellulitidis</name>
    <dbReference type="NCBI Taxonomy" id="1768011"/>
    <lineage>
        <taxon>Bacteria</taxon>
        <taxon>Pseudomonadati</taxon>
        <taxon>Bacteroidota</taxon>
        <taxon>Sphingobacteriia</taxon>
        <taxon>Sphingobacteriales</taxon>
        <taxon>Sphingobacteriaceae</taxon>
        <taxon>Sphingobacterium</taxon>
    </lineage>
</organism>
<feature type="binding site" evidence="4">
    <location>
        <position position="48"/>
    </location>
    <ligand>
        <name>substrate</name>
    </ligand>
</feature>
<feature type="binding site" evidence="4">
    <location>
        <begin position="3"/>
        <end position="7"/>
    </location>
    <ligand>
        <name>ATP</name>
        <dbReference type="ChEBI" id="CHEBI:30616"/>
    </ligand>
</feature>
<evidence type="ECO:0000256" key="5">
    <source>
        <dbReference type="RuleBase" id="RU361279"/>
    </source>
</evidence>
<dbReference type="GO" id="GO:0046872">
    <property type="term" value="F:metal ion binding"/>
    <property type="evidence" value="ECO:0007669"/>
    <property type="project" value="UniProtKB-KW"/>
</dbReference>
<reference evidence="6" key="1">
    <citation type="journal article" date="2014" name="Int. J. Syst. Evol. Microbiol.">
        <title>Complete genome sequence of Corynebacterium casei LMG S-19264T (=DSM 44701T), isolated from a smear-ripened cheese.</title>
        <authorList>
            <consortium name="US DOE Joint Genome Institute (JGI-PGF)"/>
            <person name="Walter F."/>
            <person name="Albersmeier A."/>
            <person name="Kalinowski J."/>
            <person name="Ruckert C."/>
        </authorList>
    </citation>
    <scope>NUCLEOTIDE SEQUENCE</scope>
    <source>
        <strain evidence="6">CGMCC 1.15966</strain>
    </source>
</reference>
<feature type="binding site" evidence="4">
    <location>
        <position position="55"/>
    </location>
    <ligand>
        <name>substrate</name>
    </ligand>
</feature>
<dbReference type="EMBL" id="BMKM01000005">
    <property type="protein sequence ID" value="GGE25422.1"/>
    <property type="molecule type" value="Genomic_DNA"/>
</dbReference>
<accession>A0A8H9G0P4</accession>
<dbReference type="SUPFAM" id="SSF100950">
    <property type="entry name" value="NagB/RpiA/CoA transferase-like"/>
    <property type="match status" value="1"/>
</dbReference>
<keyword evidence="7" id="KW-1185">Reference proteome</keyword>
<comment type="cofactor">
    <cofactor evidence="5">
        <name>Mg(2+)</name>
        <dbReference type="ChEBI" id="CHEBI:18420"/>
    </cofactor>
</comment>
<dbReference type="Pfam" id="PF01812">
    <property type="entry name" value="5-FTHF_cyc-lig"/>
    <property type="match status" value="1"/>
</dbReference>
<keyword evidence="3 4" id="KW-0067">ATP-binding</keyword>
<dbReference type="InterPro" id="IPR002698">
    <property type="entry name" value="FTHF_cligase"/>
</dbReference>